<protein>
    <recommendedName>
        <fullName evidence="4">DUF3829 domain-containing protein</fullName>
    </recommendedName>
</protein>
<accession>A0A0L6ZA64</accession>
<keyword evidence="1" id="KW-0812">Transmembrane</keyword>
<reference evidence="3" key="1">
    <citation type="submission" date="2015-08" db="EMBL/GenBank/DDBJ databases">
        <title>Genome sequence of the strict anaerobe Clostridium homopropionicum LuHBu1 (DSM 5847T).</title>
        <authorList>
            <person name="Poehlein A."/>
            <person name="Beck M."/>
            <person name="Schiel-Bengelsdorf B."/>
            <person name="Bengelsdorf F.R."/>
            <person name="Daniel R."/>
            <person name="Duerre P."/>
        </authorList>
    </citation>
    <scope>NUCLEOTIDE SEQUENCE [LARGE SCALE GENOMIC DNA]</scope>
    <source>
        <strain evidence="3">DSM 5847</strain>
    </source>
</reference>
<evidence type="ECO:0000313" key="3">
    <source>
        <dbReference type="Proteomes" id="UP000037043"/>
    </source>
</evidence>
<comment type="caution">
    <text evidence="2">The sequence shown here is derived from an EMBL/GenBank/DDBJ whole genome shotgun (WGS) entry which is preliminary data.</text>
</comment>
<keyword evidence="1" id="KW-0472">Membrane</keyword>
<name>A0A0L6ZA64_9CLOT</name>
<keyword evidence="3" id="KW-1185">Reference proteome</keyword>
<evidence type="ECO:0000313" key="2">
    <source>
        <dbReference type="EMBL" id="KOA19852.1"/>
    </source>
</evidence>
<feature type="transmembrane region" description="Helical" evidence="1">
    <location>
        <begin position="12"/>
        <end position="33"/>
    </location>
</feature>
<keyword evidence="1" id="KW-1133">Transmembrane helix</keyword>
<dbReference type="Proteomes" id="UP000037043">
    <property type="component" value="Unassembled WGS sequence"/>
</dbReference>
<dbReference type="AlphaFoldDB" id="A0A0L6ZA64"/>
<dbReference type="STRING" id="36844.SAMN04488501_10251"/>
<sequence>MIKQEKKRTRTVIIAISAILLGLLVFFGTYYFFMNKSYSHYTDKVKTEITNITKINEASSTFTKGETIDKDKILNSIPNSISSLQTSLSNLKNLLVQDKYKKDHENLINGVENNISIYKQILAICRDSNNSNLQSYITLLQKYRDDCMNYYTLVSINNYKISLTDEIIDLIDKTIDFSQKQVRLNLDKEVSTNQNRDFLNILNPLVEKFNEVNKDYMPEILNIRNNSTSYEGILDSITNAEAVIADSKTTLAAVTIPKDALEVNKAFIKTLDDFDQYIQSFKFAVKTESLTYSGGVNNNKALDSLYSSSKDKMKTANESYKVFLKLFHEFKDKLPVQ</sequence>
<dbReference type="RefSeq" id="WP_052221478.1">
    <property type="nucleotide sequence ID" value="NZ_LHUR01000022.1"/>
</dbReference>
<evidence type="ECO:0000256" key="1">
    <source>
        <dbReference type="SAM" id="Phobius"/>
    </source>
</evidence>
<evidence type="ECO:0008006" key="4">
    <source>
        <dbReference type="Google" id="ProtNLM"/>
    </source>
</evidence>
<organism evidence="2 3">
    <name type="scientific">Clostridium homopropionicum DSM 5847</name>
    <dbReference type="NCBI Taxonomy" id="1121318"/>
    <lineage>
        <taxon>Bacteria</taxon>
        <taxon>Bacillati</taxon>
        <taxon>Bacillota</taxon>
        <taxon>Clostridia</taxon>
        <taxon>Eubacteriales</taxon>
        <taxon>Clostridiaceae</taxon>
        <taxon>Clostridium</taxon>
    </lineage>
</organism>
<dbReference type="PATRIC" id="fig|1121318.3.peg.1961"/>
<gene>
    <name evidence="2" type="ORF">CLHOM_19410</name>
</gene>
<dbReference type="EMBL" id="LHUR01000022">
    <property type="protein sequence ID" value="KOA19852.1"/>
    <property type="molecule type" value="Genomic_DNA"/>
</dbReference>
<proteinExistence type="predicted"/>